<dbReference type="InterPro" id="IPR030394">
    <property type="entry name" value="G_HFLX_dom"/>
</dbReference>
<comment type="subcellular location">
    <subcellularLocation>
        <location evidence="5">Cytoplasm</location>
    </subcellularLocation>
    <text evidence="5">May associate with membranes.</text>
</comment>
<dbReference type="InterPro" id="IPR042108">
    <property type="entry name" value="GTPase_HflX_N_sf"/>
</dbReference>
<dbReference type="PANTHER" id="PTHR10229">
    <property type="entry name" value="GTP-BINDING PROTEIN HFLX"/>
    <property type="match status" value="1"/>
</dbReference>
<dbReference type="InterPro" id="IPR027417">
    <property type="entry name" value="P-loop_NTPase"/>
</dbReference>
<dbReference type="PROSITE" id="PS51705">
    <property type="entry name" value="G_HFLX"/>
    <property type="match status" value="1"/>
</dbReference>
<sequence length="397" mass="44012">MTDAPLRCLLIARQGPEDREERIEDHLLELGELARSSGFEVAGQRRLKRHAVAPRTFYGSGQLEAVAEEASRQEVRLLVCDDELSGSQVNAIEKVTNLRCLDRTGLILGIFEQRAQTREAKAQVELARCEYELPRLKGAWTHLERQGGGVGLRGGPGETQIEVDRRMIRTRISQLKRELTHLEQVRETQRQGRPRGLPRVALVGYTNAGKTSLLKALTGEGEPRDLLFATLDTTTRKAWLGQDVDPETGEGSGEPRHCLVADTVGFIRKLPHQLVAAFRSTLGEVRTADALLVVADAAHPDLEEHLKVVGATLREIGCAPEGDEAQPRLLVLNQVDRLHRPQKLDLKRKHPAAVQTCALAGQGLDELRAWLKELIPGPPKPRELEAWELPEQTTALS</sequence>
<proteinExistence type="inferred from homology"/>
<dbReference type="InterPro" id="IPR006073">
    <property type="entry name" value="GTP-bd"/>
</dbReference>
<dbReference type="CDD" id="cd01878">
    <property type="entry name" value="HflX"/>
    <property type="match status" value="1"/>
</dbReference>
<evidence type="ECO:0000256" key="4">
    <source>
        <dbReference type="ARBA" id="ARBA00023134"/>
    </source>
</evidence>
<evidence type="ECO:0000259" key="7">
    <source>
        <dbReference type="PROSITE" id="PS51705"/>
    </source>
</evidence>
<comment type="similarity">
    <text evidence="5">Belongs to the TRAFAC class OBG-HflX-like GTPase superfamily. HflX GTPase family.</text>
</comment>
<dbReference type="SUPFAM" id="SSF52540">
    <property type="entry name" value="P-loop containing nucleoside triphosphate hydrolases"/>
    <property type="match status" value="1"/>
</dbReference>
<evidence type="ECO:0000256" key="3">
    <source>
        <dbReference type="ARBA" id="ARBA00022842"/>
    </source>
</evidence>
<protein>
    <recommendedName>
        <fullName evidence="5">GTPase HflX</fullName>
    </recommendedName>
    <alternativeName>
        <fullName evidence="5">GTP-binding protein HflX</fullName>
    </alternativeName>
</protein>
<keyword evidence="5" id="KW-0963">Cytoplasm</keyword>
<dbReference type="Proteomes" id="UP001165089">
    <property type="component" value="Unassembled WGS sequence"/>
</dbReference>
<keyword evidence="9" id="KW-1185">Reference proteome</keyword>
<dbReference type="Pfam" id="PF13167">
    <property type="entry name" value="GTP-bdg_N"/>
    <property type="match status" value="1"/>
</dbReference>
<evidence type="ECO:0000256" key="2">
    <source>
        <dbReference type="ARBA" id="ARBA00022741"/>
    </source>
</evidence>
<organism evidence="8 9">
    <name type="scientific">Geothrix rubra</name>
    <dbReference type="NCBI Taxonomy" id="2927977"/>
    <lineage>
        <taxon>Bacteria</taxon>
        <taxon>Pseudomonadati</taxon>
        <taxon>Acidobacteriota</taxon>
        <taxon>Holophagae</taxon>
        <taxon>Holophagales</taxon>
        <taxon>Holophagaceae</taxon>
        <taxon>Geothrix</taxon>
    </lineage>
</organism>
<gene>
    <name evidence="5 8" type="primary">hflX</name>
    <name evidence="8" type="ORF">GETHPA_21300</name>
</gene>
<dbReference type="NCBIfam" id="TIGR03156">
    <property type="entry name" value="GTP_HflX"/>
    <property type="match status" value="1"/>
</dbReference>
<keyword evidence="3" id="KW-0460">Magnesium</keyword>
<keyword evidence="1" id="KW-0479">Metal-binding</keyword>
<dbReference type="EMBL" id="BSDD01000004">
    <property type="protein sequence ID" value="GLH70597.1"/>
    <property type="molecule type" value="Genomic_DNA"/>
</dbReference>
<dbReference type="Gene3D" id="3.40.50.11060">
    <property type="entry name" value="GTPase HflX, N-terminal domain"/>
    <property type="match status" value="1"/>
</dbReference>
<evidence type="ECO:0000313" key="8">
    <source>
        <dbReference type="EMBL" id="GLH70597.1"/>
    </source>
</evidence>
<comment type="subunit">
    <text evidence="5">Monomer. Associates with the 50S ribosomal subunit.</text>
</comment>
<comment type="function">
    <text evidence="5">GTPase that associates with the 50S ribosomal subunit and may have a role during protein synthesis or ribosome biogenesis.</text>
</comment>
<dbReference type="Gene3D" id="3.40.50.300">
    <property type="entry name" value="P-loop containing nucleotide triphosphate hydrolases"/>
    <property type="match status" value="1"/>
</dbReference>
<evidence type="ECO:0000313" key="9">
    <source>
        <dbReference type="Proteomes" id="UP001165089"/>
    </source>
</evidence>
<name>A0ABQ5Q725_9BACT</name>
<feature type="coiled-coil region" evidence="6">
    <location>
        <begin position="165"/>
        <end position="192"/>
    </location>
</feature>
<dbReference type="RefSeq" id="WP_285725973.1">
    <property type="nucleotide sequence ID" value="NZ_BSDD01000004.1"/>
</dbReference>
<comment type="caution">
    <text evidence="8">The sequence shown here is derived from an EMBL/GenBank/DDBJ whole genome shotgun (WGS) entry which is preliminary data.</text>
</comment>
<dbReference type="InterPro" id="IPR025121">
    <property type="entry name" value="GTPase_HflX_N"/>
</dbReference>
<reference evidence="8 9" key="1">
    <citation type="journal article" date="2023" name="Antonie Van Leeuwenhoek">
        <title>Mesoterricola silvestris gen. nov., sp. nov., Mesoterricola sediminis sp. nov., Geothrix oryzae sp. nov., Geothrix edaphica sp. nov., Geothrix rubra sp. nov., and Geothrix limicola sp. nov., six novel members of Acidobacteriota isolated from soils.</title>
        <authorList>
            <person name="Itoh H."/>
            <person name="Sugisawa Y."/>
            <person name="Mise K."/>
            <person name="Xu Z."/>
            <person name="Kuniyasu M."/>
            <person name="Ushijima N."/>
            <person name="Kawano K."/>
            <person name="Kobayashi E."/>
            <person name="Shiratori Y."/>
            <person name="Masuda Y."/>
            <person name="Senoo K."/>
        </authorList>
    </citation>
    <scope>NUCLEOTIDE SEQUENCE [LARGE SCALE GENOMIC DNA]</scope>
    <source>
        <strain evidence="8 9">Red803</strain>
    </source>
</reference>
<dbReference type="PANTHER" id="PTHR10229:SF0">
    <property type="entry name" value="GTP-BINDING PROTEIN 6-RELATED"/>
    <property type="match status" value="1"/>
</dbReference>
<dbReference type="Gene3D" id="6.10.250.2860">
    <property type="match status" value="1"/>
</dbReference>
<keyword evidence="4 5" id="KW-0342">GTP-binding</keyword>
<dbReference type="InterPro" id="IPR016496">
    <property type="entry name" value="GTPase_HflX"/>
</dbReference>
<dbReference type="Pfam" id="PF01926">
    <property type="entry name" value="MMR_HSR1"/>
    <property type="match status" value="1"/>
</dbReference>
<accession>A0ABQ5Q725</accession>
<dbReference type="PIRSF" id="PIRSF006809">
    <property type="entry name" value="GTP-binding_hflX_prd"/>
    <property type="match status" value="1"/>
</dbReference>
<evidence type="ECO:0000256" key="6">
    <source>
        <dbReference type="SAM" id="Coils"/>
    </source>
</evidence>
<evidence type="ECO:0000256" key="1">
    <source>
        <dbReference type="ARBA" id="ARBA00022723"/>
    </source>
</evidence>
<keyword evidence="2 5" id="KW-0547">Nucleotide-binding</keyword>
<dbReference type="Pfam" id="PF16360">
    <property type="entry name" value="GTP-bdg_M"/>
    <property type="match status" value="1"/>
</dbReference>
<feature type="domain" description="Hflx-type G" evidence="7">
    <location>
        <begin position="198"/>
        <end position="379"/>
    </location>
</feature>
<keyword evidence="6" id="KW-0175">Coiled coil</keyword>
<dbReference type="PRINTS" id="PR00326">
    <property type="entry name" value="GTP1OBG"/>
</dbReference>
<dbReference type="InterPro" id="IPR032305">
    <property type="entry name" value="GTP-bd_M"/>
</dbReference>
<dbReference type="HAMAP" id="MF_00900">
    <property type="entry name" value="GTPase_HflX"/>
    <property type="match status" value="1"/>
</dbReference>
<evidence type="ECO:0000256" key="5">
    <source>
        <dbReference type="HAMAP-Rule" id="MF_00900"/>
    </source>
</evidence>